<comment type="caution">
    <text evidence="1">The sequence shown here is derived from an EMBL/GenBank/DDBJ whole genome shotgun (WGS) entry which is preliminary data.</text>
</comment>
<protein>
    <recommendedName>
        <fullName evidence="3">Glycosyltransferase family 1 protein</fullName>
    </recommendedName>
</protein>
<proteinExistence type="predicted"/>
<evidence type="ECO:0000313" key="2">
    <source>
        <dbReference type="Proteomes" id="UP000249614"/>
    </source>
</evidence>
<organism evidence="1 2">
    <name type="scientific">Stenotrophomonas maltophilia</name>
    <name type="common">Pseudomonas maltophilia</name>
    <name type="synonym">Xanthomonas maltophilia</name>
    <dbReference type="NCBI Taxonomy" id="40324"/>
    <lineage>
        <taxon>Bacteria</taxon>
        <taxon>Pseudomonadati</taxon>
        <taxon>Pseudomonadota</taxon>
        <taxon>Gammaproteobacteria</taxon>
        <taxon>Lysobacterales</taxon>
        <taxon>Lysobacteraceae</taxon>
        <taxon>Stenotrophomonas</taxon>
        <taxon>Stenotrophomonas maltophilia group</taxon>
    </lineage>
</organism>
<accession>A0A2W6IHD1</accession>
<dbReference type="Pfam" id="PF13692">
    <property type="entry name" value="Glyco_trans_1_4"/>
    <property type="match status" value="1"/>
</dbReference>
<dbReference type="EMBL" id="LXXM01000090">
    <property type="protein sequence ID" value="PZS94723.1"/>
    <property type="molecule type" value="Genomic_DNA"/>
</dbReference>
<evidence type="ECO:0000313" key="1">
    <source>
        <dbReference type="EMBL" id="PZS94723.1"/>
    </source>
</evidence>
<dbReference type="Proteomes" id="UP000249614">
    <property type="component" value="Unassembled WGS sequence"/>
</dbReference>
<sequence>MVIYRTGNWVGDNVNGFREVLPNVWLTNSTEVDQITESVRSIYSTAYAYSPARVSEISDSNVVIYEYIDHIDPQISGDSNNIERLVNLKDWAFAGGADVVVASAAALAEEAVAAVGASRVIVAQNGVDTLHYRNPDHDQVEVSADLVQFRKKYSKVVGYFGAIAPWLWYEGIQELTKARPDVGFVFIGPDYYGGVNSLPTDENVLYLGPVNYKILPAYAKQFDVCFIPFEPGEIARTTSPLKLFEYFALERPVVVTAWMNECVAHPEVYRGSSVAELSQAIDAALAAKDDPAMRRRFAEMADENSWNSRAKAMSAAFDLLGRK</sequence>
<dbReference type="SUPFAM" id="SSF53756">
    <property type="entry name" value="UDP-Glycosyltransferase/glycogen phosphorylase"/>
    <property type="match status" value="1"/>
</dbReference>
<reference evidence="1 2" key="1">
    <citation type="submission" date="2016-05" db="EMBL/GenBank/DDBJ databases">
        <authorList>
            <person name="Lavstsen T."/>
            <person name="Jespersen J.S."/>
        </authorList>
    </citation>
    <scope>NUCLEOTIDE SEQUENCE [LARGE SCALE GENOMIC DNA]</scope>
    <source>
        <strain evidence="1 2">SM-5815</strain>
    </source>
</reference>
<dbReference type="Gene3D" id="3.40.50.2000">
    <property type="entry name" value="Glycogen Phosphorylase B"/>
    <property type="match status" value="1"/>
</dbReference>
<gene>
    <name evidence="1" type="ORF">A7X83_04770</name>
</gene>
<name>A0A2W6IHD1_STEMA</name>
<evidence type="ECO:0008006" key="3">
    <source>
        <dbReference type="Google" id="ProtNLM"/>
    </source>
</evidence>
<dbReference type="AlphaFoldDB" id="A0A2W6IHD1"/>